<dbReference type="PANTHER" id="PTHR30222:SF17">
    <property type="entry name" value="SPERMIDINE_PUTRESCINE-BINDING PERIPLASMIC PROTEIN"/>
    <property type="match status" value="1"/>
</dbReference>
<evidence type="ECO:0000256" key="1">
    <source>
        <dbReference type="ARBA" id="ARBA00022729"/>
    </source>
</evidence>
<dbReference type="InterPro" id="IPR006059">
    <property type="entry name" value="SBP"/>
</dbReference>
<gene>
    <name evidence="2" type="ORF">IBL25_04980</name>
</gene>
<name>A0ABR7R3I8_9PROT</name>
<dbReference type="PROSITE" id="PS51318">
    <property type="entry name" value="TAT"/>
    <property type="match status" value="1"/>
</dbReference>
<keyword evidence="3" id="KW-1185">Reference proteome</keyword>
<dbReference type="PANTHER" id="PTHR30222">
    <property type="entry name" value="SPERMIDINE/PUTRESCINE-BINDING PERIPLASMIC PROTEIN"/>
    <property type="match status" value="1"/>
</dbReference>
<sequence>MSKTTLTRRGVLALTGAALGSGAVTGFPTIWAQNIKDVTLRQIGTGVSGLNPIAEQVKKDLGFTLQLTVTDTDAVAQRAATQARSFDIADIEYFSIKKVYPTGAMQPIDTKRIKLMDKIVPIFTTGRLTPESQMGQGTSPFSVGFVESKDAKTFAGQRTELMTLMPTVYNADTLGIRPDLVGRPITSWKDLMDSAFKGKASILNIPGIGIMDAAMVAESAGAIQYGDKGNMTRAEIDRTIAFLIEAKRAGQFRAFWKSFDESVNLMASGEVVIQSMWSPAVAAVRSRGVQCVYQPLAEGYRAWGSGLGLMRHLTGLQLDAAYEYMNWYLSGWCGAFLNRQGYYSAVLETAKASMSENEWGYWMEGKPATAEILSPDGKPMEKAGAVRDGGSFQERMGKVVCWNSVMNEDRYMVQKWNEFIAA</sequence>
<comment type="caution">
    <text evidence="2">The sequence shown here is derived from an EMBL/GenBank/DDBJ whole genome shotgun (WGS) entry which is preliminary data.</text>
</comment>
<dbReference type="Proteomes" id="UP000603940">
    <property type="component" value="Unassembled WGS sequence"/>
</dbReference>
<dbReference type="Pfam" id="PF13416">
    <property type="entry name" value="SBP_bac_8"/>
    <property type="match status" value="1"/>
</dbReference>
<protein>
    <submittedName>
        <fullName evidence="2">Extracellular solute-binding protein</fullName>
    </submittedName>
</protein>
<organism evidence="2 3">
    <name type="scientific">Pseudoroseomonas ludipueritiae</name>
    <dbReference type="NCBI Taxonomy" id="198093"/>
    <lineage>
        <taxon>Bacteria</taxon>
        <taxon>Pseudomonadati</taxon>
        <taxon>Pseudomonadota</taxon>
        <taxon>Alphaproteobacteria</taxon>
        <taxon>Acetobacterales</taxon>
        <taxon>Acetobacteraceae</taxon>
        <taxon>Pseudoroseomonas</taxon>
    </lineage>
</organism>
<evidence type="ECO:0000313" key="3">
    <source>
        <dbReference type="Proteomes" id="UP000603940"/>
    </source>
</evidence>
<dbReference type="EMBL" id="JACTUZ010000010">
    <property type="protein sequence ID" value="MBC9176291.1"/>
    <property type="molecule type" value="Genomic_DNA"/>
</dbReference>
<dbReference type="RefSeq" id="WP_187777451.1">
    <property type="nucleotide sequence ID" value="NZ_JACTUZ010000010.1"/>
</dbReference>
<evidence type="ECO:0000313" key="2">
    <source>
        <dbReference type="EMBL" id="MBC9176291.1"/>
    </source>
</evidence>
<proteinExistence type="predicted"/>
<dbReference type="InterPro" id="IPR006311">
    <property type="entry name" value="TAT_signal"/>
</dbReference>
<keyword evidence="1" id="KW-0732">Signal</keyword>
<dbReference type="Gene3D" id="3.40.190.10">
    <property type="entry name" value="Periplasmic binding protein-like II"/>
    <property type="match status" value="1"/>
</dbReference>
<dbReference type="SUPFAM" id="SSF53850">
    <property type="entry name" value="Periplasmic binding protein-like II"/>
    <property type="match status" value="1"/>
</dbReference>
<accession>A0ABR7R3I8</accession>
<reference evidence="2 3" key="1">
    <citation type="journal article" date="2009" name="Int. J. Syst. Evol. Microbiol.">
        <title>Transfer of Teichococcus ludipueritiae and Muricoccus roseus to the genus Roseomonas, as Roseomonas ludipueritiae comb. nov. and Roseomonas rosea comb. nov., respectively, and emended description of the genus Roseomonas.</title>
        <authorList>
            <person name="Sanchez-Porro C."/>
            <person name="Gallego V."/>
            <person name="Busse H.J."/>
            <person name="Kampfer P."/>
            <person name="Ventosa A."/>
        </authorList>
    </citation>
    <scope>NUCLEOTIDE SEQUENCE [LARGE SCALE GENOMIC DNA]</scope>
    <source>
        <strain evidence="2 3">DSM 14915</strain>
    </source>
</reference>